<feature type="chain" id="PRO_5008004577" description="Lipoprotein" evidence="8">
    <location>
        <begin position="25"/>
        <end position="172"/>
    </location>
</feature>
<comment type="subcellular location">
    <subcellularLocation>
        <location evidence="1">Cell outer membrane</location>
        <topology evidence="1">Lipid-anchor</topology>
    </subcellularLocation>
</comment>
<dbReference type="AlphaFoldDB" id="A0A172YCC2"/>
<dbReference type="Pfam" id="PF13627">
    <property type="entry name" value="LptM_cons"/>
    <property type="match status" value="1"/>
</dbReference>
<evidence type="ECO:0000313" key="9">
    <source>
        <dbReference type="EMBL" id="ANF56766.1"/>
    </source>
</evidence>
<keyword evidence="10" id="KW-1185">Reference proteome</keyword>
<accession>A0A172YCC2</accession>
<dbReference type="NCBIfam" id="NF047847">
    <property type="entry name" value="SS_mature_LptM"/>
    <property type="match status" value="1"/>
</dbReference>
<feature type="compositionally biased region" description="Low complexity" evidence="7">
    <location>
        <begin position="96"/>
        <end position="123"/>
    </location>
</feature>
<dbReference type="Proteomes" id="UP000077875">
    <property type="component" value="Chromosome"/>
</dbReference>
<keyword evidence="5" id="KW-0998">Cell outer membrane</keyword>
<evidence type="ECO:0000256" key="4">
    <source>
        <dbReference type="ARBA" id="ARBA00023139"/>
    </source>
</evidence>
<evidence type="ECO:0000256" key="8">
    <source>
        <dbReference type="SAM" id="SignalP"/>
    </source>
</evidence>
<feature type="signal peptide" evidence="8">
    <location>
        <begin position="1"/>
        <end position="24"/>
    </location>
</feature>
<keyword evidence="4" id="KW-0564">Palmitate</keyword>
<evidence type="ECO:0000256" key="1">
    <source>
        <dbReference type="ARBA" id="ARBA00004459"/>
    </source>
</evidence>
<evidence type="ECO:0008006" key="11">
    <source>
        <dbReference type="Google" id="ProtNLM"/>
    </source>
</evidence>
<name>A0A172YCC2_9GAMM</name>
<sequence length="172" mass="17785">MIISRASRLTLASLVLVLAGCGQTGPLYMPDDQEARERYDPGNAYGIDEQGRPIEESQQEQEQPQEQPATGPESSEAAPSQPAEPAPAPVTPPAATPVAPAMPETPATPEAAPAAPAPAASAPQPQPEPPRVQQTLPATQGSAPPSGAERWRNVPFTPYPAAGGQTDRGVSQ</sequence>
<organism evidence="9 10">
    <name type="scientific">Halotalea alkalilenta</name>
    <dbReference type="NCBI Taxonomy" id="376489"/>
    <lineage>
        <taxon>Bacteria</taxon>
        <taxon>Pseudomonadati</taxon>
        <taxon>Pseudomonadota</taxon>
        <taxon>Gammaproteobacteria</taxon>
        <taxon>Oceanospirillales</taxon>
        <taxon>Halomonadaceae</taxon>
        <taxon>Halotalea</taxon>
    </lineage>
</organism>
<evidence type="ECO:0000256" key="2">
    <source>
        <dbReference type="ARBA" id="ARBA00022729"/>
    </source>
</evidence>
<proteinExistence type="predicted"/>
<gene>
    <name evidence="9" type="ORF">A5892_04190</name>
</gene>
<dbReference type="EMBL" id="CP015243">
    <property type="protein sequence ID" value="ANF56766.1"/>
    <property type="molecule type" value="Genomic_DNA"/>
</dbReference>
<feature type="compositionally biased region" description="Pro residues" evidence="7">
    <location>
        <begin position="82"/>
        <end position="95"/>
    </location>
</feature>
<evidence type="ECO:0000256" key="6">
    <source>
        <dbReference type="ARBA" id="ARBA00023288"/>
    </source>
</evidence>
<dbReference type="PROSITE" id="PS51257">
    <property type="entry name" value="PROKAR_LIPOPROTEIN"/>
    <property type="match status" value="1"/>
</dbReference>
<protein>
    <recommendedName>
        <fullName evidence="11">Lipoprotein</fullName>
    </recommendedName>
</protein>
<keyword evidence="3" id="KW-0472">Membrane</keyword>
<dbReference type="GO" id="GO:0009279">
    <property type="term" value="C:cell outer membrane"/>
    <property type="evidence" value="ECO:0007669"/>
    <property type="project" value="UniProtKB-SubCell"/>
</dbReference>
<evidence type="ECO:0000256" key="7">
    <source>
        <dbReference type="SAM" id="MobiDB-lite"/>
    </source>
</evidence>
<evidence type="ECO:0000256" key="3">
    <source>
        <dbReference type="ARBA" id="ARBA00023136"/>
    </source>
</evidence>
<feature type="compositionally biased region" description="Polar residues" evidence="7">
    <location>
        <begin position="132"/>
        <end position="143"/>
    </location>
</feature>
<evidence type="ECO:0000256" key="5">
    <source>
        <dbReference type="ARBA" id="ARBA00023237"/>
    </source>
</evidence>
<feature type="region of interest" description="Disordered" evidence="7">
    <location>
        <begin position="24"/>
        <end position="172"/>
    </location>
</feature>
<evidence type="ECO:0000313" key="10">
    <source>
        <dbReference type="Proteomes" id="UP000077875"/>
    </source>
</evidence>
<dbReference type="STRING" id="376489.A5892_04190"/>
<reference evidence="9 10" key="1">
    <citation type="submission" date="2016-04" db="EMBL/GenBank/DDBJ databases">
        <title>Complete Genome Sequence of Halotalea alkalilenta IHB B 13600.</title>
        <authorList>
            <person name="Swarnkar M.K."/>
            <person name="Sharma A."/>
            <person name="Kaushal K."/>
            <person name="Soni R."/>
            <person name="Rana S."/>
            <person name="Singh A.K."/>
            <person name="Gulati A."/>
        </authorList>
    </citation>
    <scope>NUCLEOTIDE SEQUENCE [LARGE SCALE GENOMIC DNA]</scope>
    <source>
        <strain evidence="9 10">IHB B 13600</strain>
    </source>
</reference>
<keyword evidence="6" id="KW-0449">Lipoprotein</keyword>
<keyword evidence="2 8" id="KW-0732">Signal</keyword>
<dbReference type="RefSeq" id="WP_064121737.1">
    <property type="nucleotide sequence ID" value="NZ_CP015243.1"/>
</dbReference>
<dbReference type="KEGG" id="haa:A5892_04190"/>
<feature type="compositionally biased region" description="Low complexity" evidence="7">
    <location>
        <begin position="60"/>
        <end position="81"/>
    </location>
</feature>
<dbReference type="InterPro" id="IPR032831">
    <property type="entry name" value="LptM_cons"/>
</dbReference>